<dbReference type="InterPro" id="IPR029063">
    <property type="entry name" value="SAM-dependent_MTases_sf"/>
</dbReference>
<sequence length="264" mass="29808">MSQLDFESLFMTEPAAVPVTEPASPPRMIGPEEARRQFISVFRHTAPYMRRLEVFRDFISLAARELDMARIRTPENIEESRRICDRYKPGDLSDFKQLFCLMVTALEGKFQDFLGSLLMELELGAAEMAQFFTPYDLQLMMAKMLSQDVPDVVARQGWVTVDEPACGGAGMVIAWAQCMLEAGLNPSQHLYSRCTDIDPMVADIAFVQLGLLGIPAEVITGNTLTLQVKCVRYTPVYYLNNWADRLAFRSRIDAMRKFIARAAA</sequence>
<protein>
    <recommendedName>
        <fullName evidence="2">N-6 DNA methylase</fullName>
    </recommendedName>
</protein>
<evidence type="ECO:0000313" key="1">
    <source>
        <dbReference type="EMBL" id="QBQ66509.1"/>
    </source>
</evidence>
<keyword evidence="1" id="KW-0614">Plasmid</keyword>
<accession>A0A482M184</accession>
<geneLocation type="plasmid" evidence="1">
    <name>p707804-3FII</name>
</geneLocation>
<dbReference type="RefSeq" id="WP_172693766.1">
    <property type="nucleotide sequence ID" value="NZ_CP087282.1"/>
</dbReference>
<organism evidence="1">
    <name type="scientific">Leclercia adecarboxylata</name>
    <dbReference type="NCBI Taxonomy" id="83655"/>
    <lineage>
        <taxon>Bacteria</taxon>
        <taxon>Pseudomonadati</taxon>
        <taxon>Pseudomonadota</taxon>
        <taxon>Gammaproteobacteria</taxon>
        <taxon>Enterobacterales</taxon>
        <taxon>Enterobacteriaceae</taxon>
        <taxon>Leclercia</taxon>
    </lineage>
</organism>
<dbReference type="Gene3D" id="3.40.50.150">
    <property type="entry name" value="Vaccinia Virus protein VP39"/>
    <property type="match status" value="1"/>
</dbReference>
<name>A0A482M184_9ENTR</name>
<evidence type="ECO:0008006" key="2">
    <source>
        <dbReference type="Google" id="ProtNLM"/>
    </source>
</evidence>
<dbReference type="EMBL" id="MH909329">
    <property type="protein sequence ID" value="QBQ66509.1"/>
    <property type="molecule type" value="Genomic_DNA"/>
</dbReference>
<dbReference type="SUPFAM" id="SSF53335">
    <property type="entry name" value="S-adenosyl-L-methionine-dependent methyltransferases"/>
    <property type="match status" value="1"/>
</dbReference>
<dbReference type="AlphaFoldDB" id="A0A482M184"/>
<reference evidence="1" key="1">
    <citation type="submission" date="2018-09" db="EMBL/GenBank/DDBJ databases">
        <authorList>
            <person name="Yuan Q."/>
            <person name="Jiang X."/>
            <person name="Jing Y."/>
            <person name="Cheng Q."/>
            <person name="Zhou D."/>
        </authorList>
    </citation>
    <scope>NUCLEOTIDE SEQUENCE</scope>
    <source>
        <strain evidence="1">150707804</strain>
        <plasmid evidence="1">p707804-3FII</plasmid>
    </source>
</reference>
<proteinExistence type="predicted"/>